<evidence type="ECO:0000313" key="2">
    <source>
        <dbReference type="Proteomes" id="UP000636110"/>
    </source>
</evidence>
<organism evidence="1 2">
    <name type="scientific">Pedobacter gandavensis</name>
    <dbReference type="NCBI Taxonomy" id="2679963"/>
    <lineage>
        <taxon>Bacteria</taxon>
        <taxon>Pseudomonadati</taxon>
        <taxon>Bacteroidota</taxon>
        <taxon>Sphingobacteriia</taxon>
        <taxon>Sphingobacteriales</taxon>
        <taxon>Sphingobacteriaceae</taxon>
        <taxon>Pedobacter</taxon>
    </lineage>
</organism>
<sequence>MNSRSKRSLFFLLIALSGLFGCREKSLISGEEGQHKYSIYILGKDGKEYLLETNQLDSGRLTPDRDGAELNTREMDRSVMVKNGYYYYLNRKKTSLIKYAIKEHQLQEIQSMPLAQFSIENYQWLGGDTLLLTGLANPDFKQVRYTMIQTNAMKPIRAGNMEIPVPTGRFDNMSVGFVKRQGAQLLLGYTYHQQIGVSNYTTSDTTYITTLNYPEMTAVKTVKDTRSTYPGGVNTVQTSAFQDAQGDFYFMDCPGIALGNRPELSTAIMRINKNSTVADPHYFFNLSSAIGNHAYGMWSVGADKAIVRAERKDLFKGLGDHYSTPHFEFYLVDVKNNQVLQKLALPLDKGTRRECVLLKDNIAYISVNSSSEGNYIWKYDLKTAALTKGMQLAGNTDFILRIDKLR</sequence>
<dbReference type="Proteomes" id="UP000636110">
    <property type="component" value="Unassembled WGS sequence"/>
</dbReference>
<evidence type="ECO:0008006" key="3">
    <source>
        <dbReference type="Google" id="ProtNLM"/>
    </source>
</evidence>
<proteinExistence type="predicted"/>
<name>A0ABR6ERZ1_9SPHI</name>
<comment type="caution">
    <text evidence="1">The sequence shown here is derived from an EMBL/GenBank/DDBJ whole genome shotgun (WGS) entry which is preliminary data.</text>
</comment>
<reference evidence="1 2" key="1">
    <citation type="submission" date="2019-11" db="EMBL/GenBank/DDBJ databases">
        <title>Description of Pedobacter sp. LMG 31462T.</title>
        <authorList>
            <person name="Carlier A."/>
            <person name="Qi S."/>
            <person name="Vandamme P."/>
        </authorList>
    </citation>
    <scope>NUCLEOTIDE SEQUENCE [LARGE SCALE GENOMIC DNA]</scope>
    <source>
        <strain evidence="1 2">LMG 31462</strain>
    </source>
</reference>
<dbReference type="EMBL" id="WNXC01000001">
    <property type="protein sequence ID" value="MBB2148022.1"/>
    <property type="molecule type" value="Genomic_DNA"/>
</dbReference>
<dbReference type="PROSITE" id="PS51257">
    <property type="entry name" value="PROKAR_LIPOPROTEIN"/>
    <property type="match status" value="1"/>
</dbReference>
<gene>
    <name evidence="1" type="ORF">GM920_03755</name>
</gene>
<protein>
    <recommendedName>
        <fullName evidence="3">DUF4374 domain-containing protein</fullName>
    </recommendedName>
</protein>
<evidence type="ECO:0000313" key="1">
    <source>
        <dbReference type="EMBL" id="MBB2148022.1"/>
    </source>
</evidence>
<accession>A0ABR6ERZ1</accession>
<keyword evidence="2" id="KW-1185">Reference proteome</keyword>
<dbReference type="RefSeq" id="WP_182953540.1">
    <property type="nucleotide sequence ID" value="NZ_WNXC01000001.1"/>
</dbReference>